<dbReference type="InterPro" id="IPR018490">
    <property type="entry name" value="cNMP-bd_dom_sf"/>
</dbReference>
<dbReference type="PROSITE" id="PS00109">
    <property type="entry name" value="PROTEIN_KINASE_TYR"/>
    <property type="match status" value="1"/>
</dbReference>
<sequence length="1470" mass="166603">MAPRCAGISLAMATLFVMHRIADSTWPFRECLLFGVYMSCIERLPMSDALFEEGRYPVMTTMMQSEALFNAVMTWCIFGYYRFHFGDGFDPMFPLQNQGVAMLVGFLMGAATVWLLETVSVFGEDSAITVIVCGTYFAYFFLENVRSSGVTGVVVYTMTVNSHRLIACTGLSRSLEDYWDMLYDVTGTLATCVSASYTAVLLIQYASTLDWKALWTCYVIKVAIRCVAVVVLYPVIGHFGYQVTVRQAMVLAWTSVKGTFLASIATMQHMRRENVYTESITKSYLYAIGDMVLTQLINVTFLPVVLSAMGVLEVSDVELRTMRDAVQYLKEATDSARALYMKDDSFLLADWRWVTRSTIVRNPLEATFRFQSAMVSYARQYRQGIIQRRTKLTLIAALQYPFDKKVYLDMDIIGSILAIPKWVFWLKENLGTVREKGLIEDTYSGSDVVYRPLRERVVELFEHAYYEVVVTSSTLAVVFVLAGLVRIVMLMPRSNAFIGAITVEALYLTMFTTEVTIMTSAYGQRVMNMDNYNRLDLVLVAACMFVFTLQCGLFLANQNEVANSVLIICFIMAISLRFFHAIKYAERMADVMHRYLDEKIYDAYEIGHAIVTGEEEVQQSVWKFVNNDNITADIRARATLNRLLVLRRLVEIQSRFPDIMVAFRSRQASTTILDDVTKNVQEHQAEGLLDTEAAHELRAMLKARRMRIIAGPCSLPTSYKPIAMLRVIPWIDSDSVRQFLAIQIRPVSFAPQEVIVERGEENPILLTYSGILKIEGEFENPRDGSLPNSVSQLFFYNEGYFLDYVSAPACLGVLGLVTDEPSITRVVAETQINAYVVPRERVMEAIQIFTRPPSFIFQIWSYIARIIAFMVLQTQPKYQTWPLDKISRRLESFLLPDLERCSKFNLTAEIEDAILIQGTALDPETQDYFVAPIYLPSQAMKITFPFYQERIRPVMLIIASKDYKLPPEVDWLQTKGDDEMQNEYEENFKIVNTTAATLRDLIEPVGDLDELDQACFHKGDDRWRQVSGDESWDHVFERTLVYLRTQLGYFFDFNIAEGSFGRLVRMYDPENRAEVTVWFSAVVNARRENLWRTLSHPNLMELLRRIRHDHFKSGLNVTAPVDICTPFPQTCVAYVMPAFRCTLHQKVSVKAFLCSEGSYAAVKLWLFQVAGALEYLHQRELFHLDVTVRNVFILQADRAVLGGLANLQPSRQVSAGDVRLDSVFAPPDVIAARIGLAACVPTNPGGHLQADRVDSWAFCTLVAEALTCHWRWKVRKFLVLSKSRDRSMAERLSLLADYVTSRFTSTTCLRRYVHQHFRAALVDDDEVSALAALLALGLRVDASARRPVSVMRAHKYWHAPQARSPTTPVENAVESSLDNTTCTWDGSSAELPYRQASGEDEEDDSDDEDDDEEEEEGAGEPQHSDTGSSAAMVLLPHGPPALHRLDGQSPGSLASRTRRWLAVLTGRQPP</sequence>
<dbReference type="Proteomes" id="UP000821837">
    <property type="component" value="Chromosome 5"/>
</dbReference>
<feature type="region of interest" description="Disordered" evidence="1">
    <location>
        <begin position="1360"/>
        <end position="1457"/>
    </location>
</feature>
<dbReference type="Gene3D" id="1.10.510.10">
    <property type="entry name" value="Transferase(Phosphotransferase) domain 1"/>
    <property type="match status" value="1"/>
</dbReference>
<evidence type="ECO:0000256" key="2">
    <source>
        <dbReference type="SAM" id="Phobius"/>
    </source>
</evidence>
<dbReference type="VEuPathDB" id="VectorBase:RSAN_057755"/>
<dbReference type="GO" id="GO:0004672">
    <property type="term" value="F:protein kinase activity"/>
    <property type="evidence" value="ECO:0007669"/>
    <property type="project" value="InterPro"/>
</dbReference>
<dbReference type="InterPro" id="IPR014710">
    <property type="entry name" value="RmlC-like_jellyroll"/>
</dbReference>
<dbReference type="InterPro" id="IPR011009">
    <property type="entry name" value="Kinase-like_dom_sf"/>
</dbReference>
<organism evidence="5 6">
    <name type="scientific">Rhipicephalus sanguineus</name>
    <name type="common">Brown dog tick</name>
    <name type="synonym">Ixodes sanguineus</name>
    <dbReference type="NCBI Taxonomy" id="34632"/>
    <lineage>
        <taxon>Eukaryota</taxon>
        <taxon>Metazoa</taxon>
        <taxon>Ecdysozoa</taxon>
        <taxon>Arthropoda</taxon>
        <taxon>Chelicerata</taxon>
        <taxon>Arachnida</taxon>
        <taxon>Acari</taxon>
        <taxon>Parasitiformes</taxon>
        <taxon>Ixodida</taxon>
        <taxon>Ixodoidea</taxon>
        <taxon>Ixodidae</taxon>
        <taxon>Rhipicephalinae</taxon>
        <taxon>Rhipicephalus</taxon>
        <taxon>Rhipicephalus</taxon>
    </lineage>
</organism>
<dbReference type="PROSITE" id="PS50011">
    <property type="entry name" value="PROTEIN_KINASE_DOM"/>
    <property type="match status" value="1"/>
</dbReference>
<evidence type="ECO:0000313" key="6">
    <source>
        <dbReference type="Proteomes" id="UP000821837"/>
    </source>
</evidence>
<proteinExistence type="predicted"/>
<evidence type="ECO:0000313" key="5">
    <source>
        <dbReference type="EMBL" id="KAH7952099.1"/>
    </source>
</evidence>
<dbReference type="InterPro" id="IPR000719">
    <property type="entry name" value="Prot_kinase_dom"/>
</dbReference>
<feature type="domain" description="Protein kinase" evidence="4">
    <location>
        <begin position="1049"/>
        <end position="1357"/>
    </location>
</feature>
<dbReference type="InterPro" id="IPR008266">
    <property type="entry name" value="Tyr_kinase_AS"/>
</dbReference>
<evidence type="ECO:0000259" key="4">
    <source>
        <dbReference type="PROSITE" id="PS50011"/>
    </source>
</evidence>
<feature type="compositionally biased region" description="Polar residues" evidence="1">
    <location>
        <begin position="1363"/>
        <end position="1386"/>
    </location>
</feature>
<feature type="transmembrane region" description="Helical" evidence="2">
    <location>
        <begin position="561"/>
        <end position="579"/>
    </location>
</feature>
<feature type="transmembrane region" description="Helical" evidence="2">
    <location>
        <begin position="213"/>
        <end position="236"/>
    </location>
</feature>
<dbReference type="GO" id="GO:0005524">
    <property type="term" value="F:ATP binding"/>
    <property type="evidence" value="ECO:0007669"/>
    <property type="project" value="InterPro"/>
</dbReference>
<keyword evidence="2" id="KW-0472">Membrane</keyword>
<dbReference type="SUPFAM" id="SSF56112">
    <property type="entry name" value="Protein kinase-like (PK-like)"/>
    <property type="match status" value="1"/>
</dbReference>
<evidence type="ECO:0000256" key="3">
    <source>
        <dbReference type="SAM" id="SignalP"/>
    </source>
</evidence>
<dbReference type="SMART" id="SM00220">
    <property type="entry name" value="S_TKc"/>
    <property type="match status" value="1"/>
</dbReference>
<keyword evidence="2" id="KW-0812">Transmembrane</keyword>
<feature type="signal peptide" evidence="3">
    <location>
        <begin position="1"/>
        <end position="24"/>
    </location>
</feature>
<feature type="transmembrane region" description="Helical" evidence="2">
    <location>
        <begin position="67"/>
        <end position="83"/>
    </location>
</feature>
<feature type="transmembrane region" description="Helical" evidence="2">
    <location>
        <begin position="248"/>
        <end position="265"/>
    </location>
</feature>
<dbReference type="EMBL" id="JABSTV010001251">
    <property type="protein sequence ID" value="KAH7952099.1"/>
    <property type="molecule type" value="Genomic_DNA"/>
</dbReference>
<evidence type="ECO:0000256" key="1">
    <source>
        <dbReference type="SAM" id="MobiDB-lite"/>
    </source>
</evidence>
<feature type="compositionally biased region" description="Acidic residues" evidence="1">
    <location>
        <begin position="1398"/>
        <end position="1418"/>
    </location>
</feature>
<feature type="transmembrane region" description="Helical" evidence="2">
    <location>
        <begin position="95"/>
        <end position="116"/>
    </location>
</feature>
<name>A0A9D4PTF3_RHISA</name>
<keyword evidence="6" id="KW-1185">Reference proteome</keyword>
<feature type="transmembrane region" description="Helical" evidence="2">
    <location>
        <begin position="535"/>
        <end position="555"/>
    </location>
</feature>
<reference evidence="5" key="2">
    <citation type="submission" date="2021-09" db="EMBL/GenBank/DDBJ databases">
        <authorList>
            <person name="Jia N."/>
            <person name="Wang J."/>
            <person name="Shi W."/>
            <person name="Du L."/>
            <person name="Sun Y."/>
            <person name="Zhan W."/>
            <person name="Jiang J."/>
            <person name="Wang Q."/>
            <person name="Zhang B."/>
            <person name="Ji P."/>
            <person name="Sakyi L.B."/>
            <person name="Cui X."/>
            <person name="Yuan T."/>
            <person name="Jiang B."/>
            <person name="Yang W."/>
            <person name="Lam T.T.-Y."/>
            <person name="Chang Q."/>
            <person name="Ding S."/>
            <person name="Wang X."/>
            <person name="Zhu J."/>
            <person name="Ruan X."/>
            <person name="Zhao L."/>
            <person name="Wei J."/>
            <person name="Que T."/>
            <person name="Du C."/>
            <person name="Cheng J."/>
            <person name="Dai P."/>
            <person name="Han X."/>
            <person name="Huang E."/>
            <person name="Gao Y."/>
            <person name="Liu J."/>
            <person name="Shao H."/>
            <person name="Ye R."/>
            <person name="Li L."/>
            <person name="Wei W."/>
            <person name="Wang X."/>
            <person name="Wang C."/>
            <person name="Huo Q."/>
            <person name="Li W."/>
            <person name="Guo W."/>
            <person name="Chen H."/>
            <person name="Chen S."/>
            <person name="Zhou L."/>
            <person name="Zhou L."/>
            <person name="Ni X."/>
            <person name="Tian J."/>
            <person name="Zhou Y."/>
            <person name="Sheng Y."/>
            <person name="Liu T."/>
            <person name="Pan Y."/>
            <person name="Xia L."/>
            <person name="Li J."/>
            <person name="Zhao F."/>
            <person name="Cao W."/>
        </authorList>
    </citation>
    <scope>NUCLEOTIDE SEQUENCE</scope>
    <source>
        <strain evidence="5">Rsan-2018</strain>
        <tissue evidence="5">Larvae</tissue>
    </source>
</reference>
<feature type="transmembrane region" description="Helical" evidence="2">
    <location>
        <begin position="181"/>
        <end position="207"/>
    </location>
</feature>
<dbReference type="SUPFAM" id="SSF51206">
    <property type="entry name" value="cAMP-binding domain-like"/>
    <property type="match status" value="1"/>
</dbReference>
<comment type="caution">
    <text evidence="5">The sequence shown here is derived from an EMBL/GenBank/DDBJ whole genome shotgun (WGS) entry which is preliminary data.</text>
</comment>
<dbReference type="Gene3D" id="2.60.120.10">
    <property type="entry name" value="Jelly Rolls"/>
    <property type="match status" value="1"/>
</dbReference>
<reference evidence="5" key="1">
    <citation type="journal article" date="2020" name="Cell">
        <title>Large-Scale Comparative Analyses of Tick Genomes Elucidate Their Genetic Diversity and Vector Capacities.</title>
        <authorList>
            <consortium name="Tick Genome and Microbiome Consortium (TIGMIC)"/>
            <person name="Jia N."/>
            <person name="Wang J."/>
            <person name="Shi W."/>
            <person name="Du L."/>
            <person name="Sun Y."/>
            <person name="Zhan W."/>
            <person name="Jiang J.F."/>
            <person name="Wang Q."/>
            <person name="Zhang B."/>
            <person name="Ji P."/>
            <person name="Bell-Sakyi L."/>
            <person name="Cui X.M."/>
            <person name="Yuan T.T."/>
            <person name="Jiang B.G."/>
            <person name="Yang W.F."/>
            <person name="Lam T.T."/>
            <person name="Chang Q.C."/>
            <person name="Ding S.J."/>
            <person name="Wang X.J."/>
            <person name="Zhu J.G."/>
            <person name="Ruan X.D."/>
            <person name="Zhao L."/>
            <person name="Wei J.T."/>
            <person name="Ye R.Z."/>
            <person name="Que T.C."/>
            <person name="Du C.H."/>
            <person name="Zhou Y.H."/>
            <person name="Cheng J.X."/>
            <person name="Dai P.F."/>
            <person name="Guo W.B."/>
            <person name="Han X.H."/>
            <person name="Huang E.J."/>
            <person name="Li L.F."/>
            <person name="Wei W."/>
            <person name="Gao Y.C."/>
            <person name="Liu J.Z."/>
            <person name="Shao H.Z."/>
            <person name="Wang X."/>
            <person name="Wang C.C."/>
            <person name="Yang T.C."/>
            <person name="Huo Q.B."/>
            <person name="Li W."/>
            <person name="Chen H.Y."/>
            <person name="Chen S.E."/>
            <person name="Zhou L.G."/>
            <person name="Ni X.B."/>
            <person name="Tian J.H."/>
            <person name="Sheng Y."/>
            <person name="Liu T."/>
            <person name="Pan Y.S."/>
            <person name="Xia L.Y."/>
            <person name="Li J."/>
            <person name="Zhao F."/>
            <person name="Cao W.C."/>
        </authorList>
    </citation>
    <scope>NUCLEOTIDE SEQUENCE</scope>
    <source>
        <strain evidence="5">Rsan-2018</strain>
    </source>
</reference>
<gene>
    <name evidence="5" type="ORF">HPB52_018391</name>
</gene>
<feature type="chain" id="PRO_5039655375" description="Protein kinase domain-containing protein" evidence="3">
    <location>
        <begin position="25"/>
        <end position="1470"/>
    </location>
</feature>
<keyword evidence="2" id="KW-1133">Transmembrane helix</keyword>
<feature type="transmembrane region" description="Helical" evidence="2">
    <location>
        <begin position="285"/>
        <end position="312"/>
    </location>
</feature>
<protein>
    <recommendedName>
        <fullName evidence="4">Protein kinase domain-containing protein</fullName>
    </recommendedName>
</protein>
<keyword evidence="3" id="KW-0732">Signal</keyword>
<feature type="transmembrane region" description="Helical" evidence="2">
    <location>
        <begin position="497"/>
        <end position="523"/>
    </location>
</feature>
<feature type="transmembrane region" description="Helical" evidence="2">
    <location>
        <begin position="464"/>
        <end position="485"/>
    </location>
</feature>
<accession>A0A9D4PTF3</accession>